<keyword evidence="3" id="KW-1185">Reference proteome</keyword>
<dbReference type="Proteomes" id="UP000633263">
    <property type="component" value="Unassembled WGS sequence"/>
</dbReference>
<evidence type="ECO:0000313" key="3">
    <source>
        <dbReference type="Proteomes" id="UP000633263"/>
    </source>
</evidence>
<evidence type="ECO:0000313" key="2">
    <source>
        <dbReference type="EMBL" id="GGJ07794.1"/>
    </source>
</evidence>
<dbReference type="InterPro" id="IPR000073">
    <property type="entry name" value="AB_hydrolase_1"/>
</dbReference>
<sequence length="306" mass="34132">MTAKPGSPEPDVRSRRITITARDGYALGATRFQALGPPRGNVLVAGGTGVPQRFYRRFAEYAARRGFNVLTVDYRGTGESSPASLKGFEMSYLDWSEKDLPAAVDLLSQEDLPLYWIGHSFGGHAIGMLPNHDRLTACYSFGSGAGWAGWMPRGEALKIRLFWNVLMPVIVRWKGYMAWSVLGMGDDLPKGVYRDWKRWCSYPHYYFDDPRMTFVHARYAAVQTPCAFVTSRDDPWAPPRSRDAFVKGYINAPLTIYDIEPAPGKPAIGHMGYFRSEAQPFWDEALEWLLQAAPVATAASCRSASG</sequence>
<dbReference type="Gene3D" id="3.40.50.1820">
    <property type="entry name" value="alpha/beta hydrolase"/>
    <property type="match status" value="1"/>
</dbReference>
<dbReference type="InterPro" id="IPR017208">
    <property type="entry name" value="UCP037442_abhydr"/>
</dbReference>
<dbReference type="PIRSF" id="PIRSF037442">
    <property type="entry name" value="UCP037442_abhydr"/>
    <property type="match status" value="1"/>
</dbReference>
<dbReference type="EMBL" id="BMNN01000007">
    <property type="protein sequence ID" value="GGJ07794.1"/>
    <property type="molecule type" value="Genomic_DNA"/>
</dbReference>
<reference evidence="3" key="1">
    <citation type="journal article" date="2019" name="Int. J. Syst. Evol. Microbiol.">
        <title>The Global Catalogue of Microorganisms (GCM) 10K type strain sequencing project: providing services to taxonomists for standard genome sequencing and annotation.</title>
        <authorList>
            <consortium name="The Broad Institute Genomics Platform"/>
            <consortium name="The Broad Institute Genome Sequencing Center for Infectious Disease"/>
            <person name="Wu L."/>
            <person name="Ma J."/>
        </authorList>
    </citation>
    <scope>NUCLEOTIDE SEQUENCE [LARGE SCALE GENOMIC DNA]</scope>
    <source>
        <strain evidence="3">JCM 11590</strain>
    </source>
</reference>
<organism evidence="2 3">
    <name type="scientific">Halopseudomonas pertucinogena</name>
    <dbReference type="NCBI Taxonomy" id="86175"/>
    <lineage>
        <taxon>Bacteria</taxon>
        <taxon>Pseudomonadati</taxon>
        <taxon>Pseudomonadota</taxon>
        <taxon>Gammaproteobacteria</taxon>
        <taxon>Pseudomonadales</taxon>
        <taxon>Pseudomonadaceae</taxon>
        <taxon>Halopseudomonas</taxon>
    </lineage>
</organism>
<dbReference type="Pfam" id="PF12697">
    <property type="entry name" value="Abhydrolase_6"/>
    <property type="match status" value="1"/>
</dbReference>
<accession>A0ABQ2CS48</accession>
<proteinExistence type="predicted"/>
<dbReference type="SUPFAM" id="SSF53474">
    <property type="entry name" value="alpha/beta-Hydrolases"/>
    <property type="match status" value="1"/>
</dbReference>
<dbReference type="RefSeq" id="WP_188637084.1">
    <property type="nucleotide sequence ID" value="NZ_BMNN01000007.1"/>
</dbReference>
<evidence type="ECO:0000259" key="1">
    <source>
        <dbReference type="Pfam" id="PF12697"/>
    </source>
</evidence>
<gene>
    <name evidence="2" type="ORF">GCM10009083_25910</name>
</gene>
<name>A0ABQ2CS48_9GAMM</name>
<feature type="domain" description="AB hydrolase-1" evidence="1">
    <location>
        <begin position="42"/>
        <end position="246"/>
    </location>
</feature>
<comment type="caution">
    <text evidence="2">The sequence shown here is derived from an EMBL/GenBank/DDBJ whole genome shotgun (WGS) entry which is preliminary data.</text>
</comment>
<dbReference type="InterPro" id="IPR029058">
    <property type="entry name" value="AB_hydrolase_fold"/>
</dbReference>
<protein>
    <recommendedName>
        <fullName evidence="1">AB hydrolase-1 domain-containing protein</fullName>
    </recommendedName>
</protein>